<evidence type="ECO:0000256" key="1">
    <source>
        <dbReference type="SAM" id="Phobius"/>
    </source>
</evidence>
<accession>A0ABR0AY61</accession>
<gene>
    <name evidence="2" type="ORF">OUZ56_023039</name>
</gene>
<keyword evidence="1" id="KW-0472">Membrane</keyword>
<feature type="transmembrane region" description="Helical" evidence="1">
    <location>
        <begin position="96"/>
        <end position="114"/>
    </location>
</feature>
<protein>
    <submittedName>
        <fullName evidence="2">Uncharacterized protein</fullName>
    </submittedName>
</protein>
<organism evidence="2 3">
    <name type="scientific">Daphnia magna</name>
    <dbReference type="NCBI Taxonomy" id="35525"/>
    <lineage>
        <taxon>Eukaryota</taxon>
        <taxon>Metazoa</taxon>
        <taxon>Ecdysozoa</taxon>
        <taxon>Arthropoda</taxon>
        <taxon>Crustacea</taxon>
        <taxon>Branchiopoda</taxon>
        <taxon>Diplostraca</taxon>
        <taxon>Cladocera</taxon>
        <taxon>Anomopoda</taxon>
        <taxon>Daphniidae</taxon>
        <taxon>Daphnia</taxon>
    </lineage>
</organism>
<keyword evidence="1" id="KW-1133">Transmembrane helix</keyword>
<name>A0ABR0AY61_9CRUS</name>
<evidence type="ECO:0000313" key="3">
    <source>
        <dbReference type="Proteomes" id="UP001234178"/>
    </source>
</evidence>
<keyword evidence="3" id="KW-1185">Reference proteome</keyword>
<proteinExistence type="predicted"/>
<evidence type="ECO:0000313" key="2">
    <source>
        <dbReference type="EMBL" id="KAK4030081.1"/>
    </source>
</evidence>
<comment type="caution">
    <text evidence="2">The sequence shown here is derived from an EMBL/GenBank/DDBJ whole genome shotgun (WGS) entry which is preliminary data.</text>
</comment>
<keyword evidence="1" id="KW-0812">Transmembrane</keyword>
<dbReference type="EMBL" id="JAOYFB010000039">
    <property type="protein sequence ID" value="KAK4030081.1"/>
    <property type="molecule type" value="Genomic_DNA"/>
</dbReference>
<dbReference type="Proteomes" id="UP001234178">
    <property type="component" value="Unassembled WGS sequence"/>
</dbReference>
<sequence>MHYTLNLKQSVILVVKRLSVYSSRQRGGAKSLKNEKKKLKKVEVAILTATRGEDLFWANGRSADFSSALKVVTPIEWFSRQRNSCFPHMQTEKNLMFVYQVALVQTIGVVYVFLKWCLVYSPLGIVKIENDSASDSSACLKLSPPLFSSISYQ</sequence>
<reference evidence="2 3" key="1">
    <citation type="journal article" date="2023" name="Nucleic Acids Res.">
        <title>The hologenome of Daphnia magna reveals possible DNA methylation and microbiome-mediated evolution of the host genome.</title>
        <authorList>
            <person name="Chaturvedi A."/>
            <person name="Li X."/>
            <person name="Dhandapani V."/>
            <person name="Marshall H."/>
            <person name="Kissane S."/>
            <person name="Cuenca-Cambronero M."/>
            <person name="Asole G."/>
            <person name="Calvet F."/>
            <person name="Ruiz-Romero M."/>
            <person name="Marangio P."/>
            <person name="Guigo R."/>
            <person name="Rago D."/>
            <person name="Mirbahai L."/>
            <person name="Eastwood N."/>
            <person name="Colbourne J.K."/>
            <person name="Zhou J."/>
            <person name="Mallon E."/>
            <person name="Orsini L."/>
        </authorList>
    </citation>
    <scope>NUCLEOTIDE SEQUENCE [LARGE SCALE GENOMIC DNA]</scope>
    <source>
        <strain evidence="2">LRV0_1</strain>
    </source>
</reference>